<organism evidence="3 4">
    <name type="scientific">Streptomonospora halophila</name>
    <dbReference type="NCBI Taxonomy" id="427369"/>
    <lineage>
        <taxon>Bacteria</taxon>
        <taxon>Bacillati</taxon>
        <taxon>Actinomycetota</taxon>
        <taxon>Actinomycetes</taxon>
        <taxon>Streptosporangiales</taxon>
        <taxon>Nocardiopsidaceae</taxon>
        <taxon>Streptomonospora</taxon>
    </lineage>
</organism>
<evidence type="ECO:0000256" key="1">
    <source>
        <dbReference type="ARBA" id="ARBA00022679"/>
    </source>
</evidence>
<accession>A0ABP9G8K3</accession>
<dbReference type="Gene3D" id="3.40.50.2000">
    <property type="entry name" value="Glycogen Phosphorylase B"/>
    <property type="match status" value="1"/>
</dbReference>
<dbReference type="SUPFAM" id="SSF53756">
    <property type="entry name" value="UDP-Glycosyltransferase/glycogen phosphorylase"/>
    <property type="match status" value="1"/>
</dbReference>
<evidence type="ECO:0000259" key="2">
    <source>
        <dbReference type="Pfam" id="PF00534"/>
    </source>
</evidence>
<dbReference type="RefSeq" id="WP_345555737.1">
    <property type="nucleotide sequence ID" value="NZ_BAABIK010000004.1"/>
</dbReference>
<name>A0ABP9G8K3_9ACTN</name>
<evidence type="ECO:0000313" key="3">
    <source>
        <dbReference type="EMBL" id="GAA4932825.1"/>
    </source>
</evidence>
<gene>
    <name evidence="3" type="ORF">GCM10023224_11370</name>
</gene>
<dbReference type="EMBL" id="BAABIK010000004">
    <property type="protein sequence ID" value="GAA4932825.1"/>
    <property type="molecule type" value="Genomic_DNA"/>
</dbReference>
<reference evidence="4" key="1">
    <citation type="journal article" date="2019" name="Int. J. Syst. Evol. Microbiol.">
        <title>The Global Catalogue of Microorganisms (GCM) 10K type strain sequencing project: providing services to taxonomists for standard genome sequencing and annotation.</title>
        <authorList>
            <consortium name="The Broad Institute Genomics Platform"/>
            <consortium name="The Broad Institute Genome Sequencing Center for Infectious Disease"/>
            <person name="Wu L."/>
            <person name="Ma J."/>
        </authorList>
    </citation>
    <scope>NUCLEOTIDE SEQUENCE [LARGE SCALE GENOMIC DNA]</scope>
    <source>
        <strain evidence="4">JCM 18123</strain>
    </source>
</reference>
<dbReference type="InterPro" id="IPR001296">
    <property type="entry name" value="Glyco_trans_1"/>
</dbReference>
<proteinExistence type="predicted"/>
<dbReference type="Proteomes" id="UP001499993">
    <property type="component" value="Unassembled WGS sequence"/>
</dbReference>
<keyword evidence="4" id="KW-1185">Reference proteome</keyword>
<comment type="caution">
    <text evidence="3">The sequence shown here is derived from an EMBL/GenBank/DDBJ whole genome shotgun (WGS) entry which is preliminary data.</text>
</comment>
<protein>
    <submittedName>
        <fullName evidence="3">Glycosyltransferase</fullName>
    </submittedName>
</protein>
<sequence length="341" mass="37813">MTLQRSRPAERREPRRPSTLRVLLWHVHGSWTTSFVQGRHRCLLPVDADRGPDGRGRARTWDWPGGAVEVAPERLADEPVDAVVLQRPHELDLAERWLGGRRPGRDVPAVYVEHNAPRGGVPDTRHPLAEQSDIPIVHVTHFNDLFWDSGRAPTAVVEHGVLDPGHRYTGEVERAGVVVNEPLRRGRVTGTDLLAGFSRAAALDLFGMGTAGAPAALGLPPERLRAYEDLPQHRLHAELARRRVYLHPVRWTSLGLSLIEAMLLGMPVLALAATEAGEAIPLDAGLATTRVDALHRALGELVRDPARAAEQGRAARRAALRRYSVDRFLDDWDRILQEVTR</sequence>
<keyword evidence="1" id="KW-0808">Transferase</keyword>
<evidence type="ECO:0000313" key="4">
    <source>
        <dbReference type="Proteomes" id="UP001499993"/>
    </source>
</evidence>
<dbReference type="Pfam" id="PF00534">
    <property type="entry name" value="Glycos_transf_1"/>
    <property type="match status" value="1"/>
</dbReference>
<feature type="domain" description="Glycosyl transferase family 1" evidence="2">
    <location>
        <begin position="227"/>
        <end position="317"/>
    </location>
</feature>